<dbReference type="RefSeq" id="WP_307632305.1">
    <property type="nucleotide sequence ID" value="NZ_JAPHEH010000001.1"/>
</dbReference>
<protein>
    <recommendedName>
        <fullName evidence="2">DUF8180 domain-containing protein</fullName>
    </recommendedName>
</protein>
<reference evidence="3" key="1">
    <citation type="journal article" date="2022" name="bioRxiv">
        <title>Thiovibrio frasassiensisgen. nov., sp. nov., an autotrophic, elemental sulfur disproportionating bacterium isolated from sulfidic karst sediment, and proposal of Thiovibrionaceae fam. nov.</title>
        <authorList>
            <person name="Aronson H."/>
            <person name="Thomas C."/>
            <person name="Bhattacharyya M."/>
            <person name="Eckstein S."/>
            <person name="Jensen S."/>
            <person name="Barco R."/>
            <person name="Macalady J."/>
            <person name="Amend J."/>
        </authorList>
    </citation>
    <scope>NUCLEOTIDE SEQUENCE</scope>
    <source>
        <strain evidence="3">RS19-109</strain>
    </source>
</reference>
<feature type="compositionally biased region" description="Basic residues" evidence="1">
    <location>
        <begin position="77"/>
        <end position="86"/>
    </location>
</feature>
<accession>A0A9X4MFD2</accession>
<keyword evidence="4" id="KW-1185">Reference proteome</keyword>
<comment type="caution">
    <text evidence="3">The sequence shown here is derived from an EMBL/GenBank/DDBJ whole genome shotgun (WGS) entry which is preliminary data.</text>
</comment>
<reference evidence="3" key="2">
    <citation type="submission" date="2022-10" db="EMBL/GenBank/DDBJ databases">
        <authorList>
            <person name="Aronson H.S."/>
        </authorList>
    </citation>
    <scope>NUCLEOTIDE SEQUENCE</scope>
    <source>
        <strain evidence="3">RS19-109</strain>
    </source>
</reference>
<evidence type="ECO:0000256" key="1">
    <source>
        <dbReference type="SAM" id="MobiDB-lite"/>
    </source>
</evidence>
<proteinExistence type="predicted"/>
<dbReference type="EMBL" id="JAPHEH010000001">
    <property type="protein sequence ID" value="MDG4475331.1"/>
    <property type="molecule type" value="Genomic_DNA"/>
</dbReference>
<feature type="region of interest" description="Disordered" evidence="1">
    <location>
        <begin position="67"/>
        <end position="86"/>
    </location>
</feature>
<evidence type="ECO:0000313" key="4">
    <source>
        <dbReference type="Proteomes" id="UP001154240"/>
    </source>
</evidence>
<dbReference type="Pfam" id="PF26551">
    <property type="entry name" value="DUF8180"/>
    <property type="match status" value="1"/>
</dbReference>
<sequence length="86" mass="9661">MHPKTTIEKLQVLLPHWVEHNENHEAEFKKWAAEVRGEGKESLAAILDQAVASMGATDAILKKALAEIGGPSQGHEQHHHHHHHYD</sequence>
<feature type="domain" description="DUF8180" evidence="2">
    <location>
        <begin position="10"/>
        <end position="67"/>
    </location>
</feature>
<name>A0A9X4MFD2_9BACT</name>
<dbReference type="Proteomes" id="UP001154240">
    <property type="component" value="Unassembled WGS sequence"/>
</dbReference>
<dbReference type="InterPro" id="IPR058493">
    <property type="entry name" value="DUF8180"/>
</dbReference>
<evidence type="ECO:0000259" key="2">
    <source>
        <dbReference type="Pfam" id="PF26551"/>
    </source>
</evidence>
<dbReference type="AlphaFoldDB" id="A0A9X4MFD2"/>
<organism evidence="3 4">
    <name type="scientific">Thiovibrio frasassiensis</name>
    <dbReference type="NCBI Taxonomy" id="2984131"/>
    <lineage>
        <taxon>Bacteria</taxon>
        <taxon>Pseudomonadati</taxon>
        <taxon>Thermodesulfobacteriota</taxon>
        <taxon>Desulfobulbia</taxon>
        <taxon>Desulfobulbales</taxon>
        <taxon>Thiovibrionaceae</taxon>
        <taxon>Thiovibrio</taxon>
    </lineage>
</organism>
<evidence type="ECO:0000313" key="3">
    <source>
        <dbReference type="EMBL" id="MDG4475331.1"/>
    </source>
</evidence>
<gene>
    <name evidence="3" type="ORF">OLX77_04045</name>
</gene>